<proteinExistence type="predicted"/>
<keyword evidence="3" id="KW-0560">Oxidoreductase</keyword>
<dbReference type="EMBL" id="MU007071">
    <property type="protein sequence ID" value="KAF2425275.1"/>
    <property type="molecule type" value="Genomic_DNA"/>
</dbReference>
<sequence>MEDLVVVGAGWNGLMMAKTYLAVNPSHKVTIVDGSSSIGGVWAKERLYPTLLTNNLLGTFEWSDFPMRPETFGVKPGEHMSGEVVHEYLTSFAEKFDLTRRILLESKVKTVEYVAEDNTWILTVESTNRQSFTITAERLVIATGLTSEPNLPTFPGTDSFGQPIFHFADFGKHFSTTETTKKVAILGGAKSAWDAAYSYAAAGVQVDMIIRKSGGGPHWMSPPYVTPFKLWLEKLVFTRFLMWFSPCIWGDADGFPRIRKFLHGTAFGRWLVDKYFVSSGKDTETLNEFDKHEEVKKLKPWTEAIWVGGMLSILNYPTNFFDLVKSGMIKVHIEDVVELSPGSIHLSNGEALKVDLLCCATGWKAVSSIKFLPAGIEKELGLPHLDYEFEQDPLTVEADSQIVAQFPRLANQPDWSTNGARPAVDGTNLLTASRPFELYRFMIPPAFASRRNFGFCGMLMTISTPLISQTQALWLTAYFTGSIDPLSAQSLDAIKWETRLHNRFRRWRHPTALGLEFPDFIFDTIPYIDMLLHDLKLASHRKGNVLLEIFGSYGPKDYRGLVEEWLAIR</sequence>
<protein>
    <submittedName>
        <fullName evidence="4">FAD/NAD(P)-binding domain-containing protein</fullName>
    </submittedName>
</protein>
<evidence type="ECO:0000256" key="3">
    <source>
        <dbReference type="ARBA" id="ARBA00023002"/>
    </source>
</evidence>
<dbReference type="Proteomes" id="UP000800235">
    <property type="component" value="Unassembled WGS sequence"/>
</dbReference>
<dbReference type="OrthoDB" id="2915840at2759"/>
<dbReference type="AlphaFoldDB" id="A0A9P4NKH5"/>
<organism evidence="4 5">
    <name type="scientific">Tothia fuscella</name>
    <dbReference type="NCBI Taxonomy" id="1048955"/>
    <lineage>
        <taxon>Eukaryota</taxon>
        <taxon>Fungi</taxon>
        <taxon>Dikarya</taxon>
        <taxon>Ascomycota</taxon>
        <taxon>Pezizomycotina</taxon>
        <taxon>Dothideomycetes</taxon>
        <taxon>Pleosporomycetidae</taxon>
        <taxon>Venturiales</taxon>
        <taxon>Cylindrosympodiaceae</taxon>
        <taxon>Tothia</taxon>
    </lineage>
</organism>
<comment type="caution">
    <text evidence="4">The sequence shown here is derived from an EMBL/GenBank/DDBJ whole genome shotgun (WGS) entry which is preliminary data.</text>
</comment>
<dbReference type="InterPro" id="IPR050346">
    <property type="entry name" value="FMO-like"/>
</dbReference>
<dbReference type="Gene3D" id="3.50.50.60">
    <property type="entry name" value="FAD/NAD(P)-binding domain"/>
    <property type="match status" value="1"/>
</dbReference>
<dbReference type="InterPro" id="IPR036188">
    <property type="entry name" value="FAD/NAD-bd_sf"/>
</dbReference>
<evidence type="ECO:0000313" key="5">
    <source>
        <dbReference type="Proteomes" id="UP000800235"/>
    </source>
</evidence>
<evidence type="ECO:0000256" key="2">
    <source>
        <dbReference type="ARBA" id="ARBA00022827"/>
    </source>
</evidence>
<dbReference type="PANTHER" id="PTHR23023">
    <property type="entry name" value="DIMETHYLANILINE MONOOXYGENASE"/>
    <property type="match status" value="1"/>
</dbReference>
<keyword evidence="2" id="KW-0274">FAD</keyword>
<dbReference type="GO" id="GO:0016491">
    <property type="term" value="F:oxidoreductase activity"/>
    <property type="evidence" value="ECO:0007669"/>
    <property type="project" value="UniProtKB-KW"/>
</dbReference>
<gene>
    <name evidence="4" type="ORF">EJ08DRAFT_652192</name>
</gene>
<reference evidence="4" key="1">
    <citation type="journal article" date="2020" name="Stud. Mycol.">
        <title>101 Dothideomycetes genomes: a test case for predicting lifestyles and emergence of pathogens.</title>
        <authorList>
            <person name="Haridas S."/>
            <person name="Albert R."/>
            <person name="Binder M."/>
            <person name="Bloem J."/>
            <person name="Labutti K."/>
            <person name="Salamov A."/>
            <person name="Andreopoulos B."/>
            <person name="Baker S."/>
            <person name="Barry K."/>
            <person name="Bills G."/>
            <person name="Bluhm B."/>
            <person name="Cannon C."/>
            <person name="Castanera R."/>
            <person name="Culley D."/>
            <person name="Daum C."/>
            <person name="Ezra D."/>
            <person name="Gonzalez J."/>
            <person name="Henrissat B."/>
            <person name="Kuo A."/>
            <person name="Liang C."/>
            <person name="Lipzen A."/>
            <person name="Lutzoni F."/>
            <person name="Magnuson J."/>
            <person name="Mondo S."/>
            <person name="Nolan M."/>
            <person name="Ohm R."/>
            <person name="Pangilinan J."/>
            <person name="Park H.-J."/>
            <person name="Ramirez L."/>
            <person name="Alfaro M."/>
            <person name="Sun H."/>
            <person name="Tritt A."/>
            <person name="Yoshinaga Y."/>
            <person name="Zwiers L.-H."/>
            <person name="Turgeon B."/>
            <person name="Goodwin S."/>
            <person name="Spatafora J."/>
            <person name="Crous P."/>
            <person name="Grigoriev I."/>
        </authorList>
    </citation>
    <scope>NUCLEOTIDE SEQUENCE</scope>
    <source>
        <strain evidence="4">CBS 130266</strain>
    </source>
</reference>
<evidence type="ECO:0000256" key="1">
    <source>
        <dbReference type="ARBA" id="ARBA00022630"/>
    </source>
</evidence>
<dbReference type="Pfam" id="PF13738">
    <property type="entry name" value="Pyr_redox_3"/>
    <property type="match status" value="1"/>
</dbReference>
<dbReference type="SUPFAM" id="SSF51905">
    <property type="entry name" value="FAD/NAD(P)-binding domain"/>
    <property type="match status" value="2"/>
</dbReference>
<keyword evidence="1" id="KW-0285">Flavoprotein</keyword>
<evidence type="ECO:0000313" key="4">
    <source>
        <dbReference type="EMBL" id="KAF2425275.1"/>
    </source>
</evidence>
<accession>A0A9P4NKH5</accession>
<name>A0A9P4NKH5_9PEZI</name>
<keyword evidence="5" id="KW-1185">Reference proteome</keyword>